<name>A0A9P8CIM7_9HELO</name>
<evidence type="ECO:0000256" key="1">
    <source>
        <dbReference type="SAM" id="MobiDB-lite"/>
    </source>
</evidence>
<accession>A0A9P8CIM7</accession>
<feature type="region of interest" description="Disordered" evidence="1">
    <location>
        <begin position="496"/>
        <end position="537"/>
    </location>
</feature>
<reference evidence="2" key="1">
    <citation type="journal article" date="2021" name="IMA Fungus">
        <title>Genomic characterization of three marine fungi, including Emericellopsis atlantica sp. nov. with signatures of a generalist lifestyle and marine biomass degradation.</title>
        <authorList>
            <person name="Hagestad O.C."/>
            <person name="Hou L."/>
            <person name="Andersen J.H."/>
            <person name="Hansen E.H."/>
            <person name="Altermark B."/>
            <person name="Li C."/>
            <person name="Kuhnert E."/>
            <person name="Cox R.J."/>
            <person name="Crous P.W."/>
            <person name="Spatafora J.W."/>
            <person name="Lail K."/>
            <person name="Amirebrahimi M."/>
            <person name="Lipzen A."/>
            <person name="Pangilinan J."/>
            <person name="Andreopoulos W."/>
            <person name="Hayes R.D."/>
            <person name="Ng V."/>
            <person name="Grigoriev I.V."/>
            <person name="Jackson S.A."/>
            <person name="Sutton T.D.S."/>
            <person name="Dobson A.D.W."/>
            <person name="Rama T."/>
        </authorList>
    </citation>
    <scope>NUCLEOTIDE SEQUENCE</scope>
    <source>
        <strain evidence="2">TRa3180A</strain>
    </source>
</reference>
<proteinExistence type="predicted"/>
<evidence type="ECO:0000313" key="3">
    <source>
        <dbReference type="Proteomes" id="UP000887226"/>
    </source>
</evidence>
<dbReference type="Proteomes" id="UP000887226">
    <property type="component" value="Unassembled WGS sequence"/>
</dbReference>
<sequence length="553" mass="61166">MAFRQSIQQATPQQRIYTASSHLQPVQQPAQSPQSLSESQEWILFSPSAASITDRTYTTSTARTQTVGRSRISDFGSLDTAARSYDEEEEVIEEAEEDGELDSLDSHLHEFRTEPSVHRGREVGGILPTHDGLGSFRVDQTVAGEEMQAHLYSFERCNPRRVKRLRSSADLGILEGERESALDSELTRRIEQWRTEQSRVLVEEIQRETRRRRQSMSSERQTMLLDKAQEDVATLSDVSTSDVTVDEPIDNESFWNKITRRVIQDLMGIDDDLLSIIFGESLPEDTYLSTTPTTRPPIHTADSVIGDAAFDEPSWENKLLERIARELGVLVSQISDHPGAFSTYLQTQELSLPYAGLPVIPESALQLTNQPSLSPTSLPPPKFQHTIPSAQPIAIPASTTSFIADADATPRPTNTITQEDWERDLDIKMVYRYLRSRFTSCPSTPVPTLSSSHATSYLATAITADTAARAARVGQHHPLVSSRQINCPRTFHASVSGKEASHAIGKRNSSGCGSERSSGFGKRNSQSSSGSRHYWDFGHGHGTGSVGSWGLLG</sequence>
<organism evidence="2 3">
    <name type="scientific">Calycina marina</name>
    <dbReference type="NCBI Taxonomy" id="1763456"/>
    <lineage>
        <taxon>Eukaryota</taxon>
        <taxon>Fungi</taxon>
        <taxon>Dikarya</taxon>
        <taxon>Ascomycota</taxon>
        <taxon>Pezizomycotina</taxon>
        <taxon>Leotiomycetes</taxon>
        <taxon>Helotiales</taxon>
        <taxon>Pezizellaceae</taxon>
        <taxon>Calycina</taxon>
    </lineage>
</organism>
<protein>
    <submittedName>
        <fullName evidence="2">Uncharacterized protein</fullName>
    </submittedName>
</protein>
<dbReference type="AlphaFoldDB" id="A0A9P8CIM7"/>
<dbReference type="EMBL" id="MU253755">
    <property type="protein sequence ID" value="KAG9248112.1"/>
    <property type="molecule type" value="Genomic_DNA"/>
</dbReference>
<gene>
    <name evidence="2" type="ORF">BJ878DRAFT_81994</name>
</gene>
<evidence type="ECO:0000313" key="2">
    <source>
        <dbReference type="EMBL" id="KAG9248112.1"/>
    </source>
</evidence>
<comment type="caution">
    <text evidence="2">The sequence shown here is derived from an EMBL/GenBank/DDBJ whole genome shotgun (WGS) entry which is preliminary data.</text>
</comment>
<keyword evidence="3" id="KW-1185">Reference proteome</keyword>
<feature type="compositionally biased region" description="Polar residues" evidence="1">
    <location>
        <begin position="507"/>
        <end position="531"/>
    </location>
</feature>
<dbReference type="OrthoDB" id="5402147at2759"/>